<gene>
    <name evidence="2" type="ORF">PG991_000764</name>
</gene>
<proteinExistence type="predicted"/>
<reference evidence="2 3" key="1">
    <citation type="submission" date="2023-01" db="EMBL/GenBank/DDBJ databases">
        <title>Analysis of 21 Apiospora genomes using comparative genomics revels a genus with tremendous synthesis potential of carbohydrate active enzymes and secondary metabolites.</title>
        <authorList>
            <person name="Sorensen T."/>
        </authorList>
    </citation>
    <scope>NUCLEOTIDE SEQUENCE [LARGE SCALE GENOMIC DNA]</scope>
    <source>
        <strain evidence="2 3">CBS 20057</strain>
    </source>
</reference>
<comment type="caution">
    <text evidence="2">The sequence shown here is derived from an EMBL/GenBank/DDBJ whole genome shotgun (WGS) entry which is preliminary data.</text>
</comment>
<sequence length="187" mass="20349">MQYPPNFNPQTPPQQKADYPSTPSLGTVIGSLGFSLGLLKTYFPRGLAWLLLRHIRGQGGECCGSSVANWDENCLLATRGDRAQETLPRDTPILPDNRPYQESPPYKGTTTRTDSVLPVDPVLALKLTNAVSLVKGGGGSRPRWPTCPQNRRGYAATTIHLRSSTAMGEETAAYGESRLGIGWRDHA</sequence>
<evidence type="ECO:0000313" key="3">
    <source>
        <dbReference type="Proteomes" id="UP001396898"/>
    </source>
</evidence>
<keyword evidence="3" id="KW-1185">Reference proteome</keyword>
<feature type="region of interest" description="Disordered" evidence="1">
    <location>
        <begin position="1"/>
        <end position="22"/>
    </location>
</feature>
<evidence type="ECO:0000256" key="1">
    <source>
        <dbReference type="SAM" id="MobiDB-lite"/>
    </source>
</evidence>
<dbReference type="EMBL" id="JAQQWI010000002">
    <property type="protein sequence ID" value="KAK8037418.1"/>
    <property type="molecule type" value="Genomic_DNA"/>
</dbReference>
<organism evidence="2 3">
    <name type="scientific">Apiospora marii</name>
    <dbReference type="NCBI Taxonomy" id="335849"/>
    <lineage>
        <taxon>Eukaryota</taxon>
        <taxon>Fungi</taxon>
        <taxon>Dikarya</taxon>
        <taxon>Ascomycota</taxon>
        <taxon>Pezizomycotina</taxon>
        <taxon>Sordariomycetes</taxon>
        <taxon>Xylariomycetidae</taxon>
        <taxon>Amphisphaeriales</taxon>
        <taxon>Apiosporaceae</taxon>
        <taxon>Apiospora</taxon>
    </lineage>
</organism>
<protein>
    <submittedName>
        <fullName evidence="2">Uncharacterized protein</fullName>
    </submittedName>
</protein>
<feature type="region of interest" description="Disordered" evidence="1">
    <location>
        <begin position="86"/>
        <end position="113"/>
    </location>
</feature>
<evidence type="ECO:0000313" key="2">
    <source>
        <dbReference type="EMBL" id="KAK8037418.1"/>
    </source>
</evidence>
<name>A0ABR1SSX1_9PEZI</name>
<dbReference type="Proteomes" id="UP001396898">
    <property type="component" value="Unassembled WGS sequence"/>
</dbReference>
<feature type="compositionally biased region" description="Pro residues" evidence="1">
    <location>
        <begin position="1"/>
        <end position="12"/>
    </location>
</feature>
<accession>A0ABR1SSX1</accession>